<proteinExistence type="predicted"/>
<gene>
    <name evidence="3" type="ORF">JK361_29195</name>
</gene>
<feature type="domain" description="Transposase IS30-like HTH" evidence="2">
    <location>
        <begin position="94"/>
        <end position="130"/>
    </location>
</feature>
<feature type="region of interest" description="Disordered" evidence="1">
    <location>
        <begin position="1"/>
        <end position="21"/>
    </location>
</feature>
<organism evidence="3 4">
    <name type="scientific">Streptomyces musisoli</name>
    <dbReference type="NCBI Taxonomy" id="2802280"/>
    <lineage>
        <taxon>Bacteria</taxon>
        <taxon>Bacillati</taxon>
        <taxon>Actinomycetota</taxon>
        <taxon>Actinomycetes</taxon>
        <taxon>Kitasatosporales</taxon>
        <taxon>Streptomycetaceae</taxon>
        <taxon>Streptomyces</taxon>
    </lineage>
</organism>
<evidence type="ECO:0000259" key="2">
    <source>
        <dbReference type="Pfam" id="PF13936"/>
    </source>
</evidence>
<sequence length="163" mass="18111">MKGFEIRKDRRPQGLRRSDPEREEHLRLVDLGIGNTEACRIIGINRRTGKRRLYGRQASGRYRVAPPIVDTGRPWQAPEPPAHPEEPVGPSRCLTEADRIHIADRLRETASVRAITAELGRSPSAVSREIAATARSCLGTARPEPCSLPAPHRSPPECCSRRA</sequence>
<protein>
    <submittedName>
        <fullName evidence="3">Helix-turn-helix domain-containing protein</fullName>
    </submittedName>
</protein>
<evidence type="ECO:0000313" key="3">
    <source>
        <dbReference type="EMBL" id="MBL1108613.1"/>
    </source>
</evidence>
<accession>A0ABS1P8H4</accession>
<feature type="region of interest" description="Disordered" evidence="1">
    <location>
        <begin position="64"/>
        <end position="91"/>
    </location>
</feature>
<keyword evidence="4" id="KW-1185">Reference proteome</keyword>
<dbReference type="Pfam" id="PF13936">
    <property type="entry name" value="HTH_38"/>
    <property type="match status" value="1"/>
</dbReference>
<name>A0ABS1P8H4_9ACTN</name>
<evidence type="ECO:0000256" key="1">
    <source>
        <dbReference type="SAM" id="MobiDB-lite"/>
    </source>
</evidence>
<reference evidence="3 4" key="1">
    <citation type="submission" date="2021-01" db="EMBL/GenBank/DDBJ databases">
        <title>WGS of actinomycetes isolated from Thailand.</title>
        <authorList>
            <person name="Thawai C."/>
        </authorList>
    </citation>
    <scope>NUCLEOTIDE SEQUENCE [LARGE SCALE GENOMIC DNA]</scope>
    <source>
        <strain evidence="3 4">CH5-8</strain>
    </source>
</reference>
<feature type="region of interest" description="Disordered" evidence="1">
    <location>
        <begin position="140"/>
        <end position="163"/>
    </location>
</feature>
<comment type="caution">
    <text evidence="3">The sequence shown here is derived from an EMBL/GenBank/DDBJ whole genome shotgun (WGS) entry which is preliminary data.</text>
</comment>
<dbReference type="Proteomes" id="UP000621386">
    <property type="component" value="Unassembled WGS sequence"/>
</dbReference>
<evidence type="ECO:0000313" key="4">
    <source>
        <dbReference type="Proteomes" id="UP000621386"/>
    </source>
</evidence>
<dbReference type="EMBL" id="JAERRH010000014">
    <property type="protein sequence ID" value="MBL1108613.1"/>
    <property type="molecule type" value="Genomic_DNA"/>
</dbReference>
<dbReference type="InterPro" id="IPR025246">
    <property type="entry name" value="IS30-like_HTH"/>
</dbReference>